<dbReference type="SUPFAM" id="SSF56219">
    <property type="entry name" value="DNase I-like"/>
    <property type="match status" value="1"/>
</dbReference>
<feature type="region of interest" description="Disordered" evidence="1">
    <location>
        <begin position="1"/>
        <end position="27"/>
    </location>
</feature>
<feature type="compositionally biased region" description="Polar residues" evidence="1">
    <location>
        <begin position="8"/>
        <end position="24"/>
    </location>
</feature>
<organism evidence="2 3">
    <name type="scientific">Crotalaria pallida</name>
    <name type="common">Smooth rattlebox</name>
    <name type="synonym">Crotalaria striata</name>
    <dbReference type="NCBI Taxonomy" id="3830"/>
    <lineage>
        <taxon>Eukaryota</taxon>
        <taxon>Viridiplantae</taxon>
        <taxon>Streptophyta</taxon>
        <taxon>Embryophyta</taxon>
        <taxon>Tracheophyta</taxon>
        <taxon>Spermatophyta</taxon>
        <taxon>Magnoliopsida</taxon>
        <taxon>eudicotyledons</taxon>
        <taxon>Gunneridae</taxon>
        <taxon>Pentapetalae</taxon>
        <taxon>rosids</taxon>
        <taxon>fabids</taxon>
        <taxon>Fabales</taxon>
        <taxon>Fabaceae</taxon>
        <taxon>Papilionoideae</taxon>
        <taxon>50 kb inversion clade</taxon>
        <taxon>genistoids sensu lato</taxon>
        <taxon>core genistoids</taxon>
        <taxon>Crotalarieae</taxon>
        <taxon>Crotalaria</taxon>
    </lineage>
</organism>
<dbReference type="AlphaFoldDB" id="A0AAN9EGW4"/>
<dbReference type="InterPro" id="IPR036691">
    <property type="entry name" value="Endo/exonu/phosph_ase_sf"/>
</dbReference>
<evidence type="ECO:0000313" key="2">
    <source>
        <dbReference type="EMBL" id="KAK7256100.1"/>
    </source>
</evidence>
<evidence type="ECO:0000256" key="1">
    <source>
        <dbReference type="SAM" id="MobiDB-lite"/>
    </source>
</evidence>
<dbReference type="Proteomes" id="UP001372338">
    <property type="component" value="Unassembled WGS sequence"/>
</dbReference>
<reference evidence="2 3" key="1">
    <citation type="submission" date="2024-01" db="EMBL/GenBank/DDBJ databases">
        <title>The genomes of 5 underutilized Papilionoideae crops provide insights into root nodulation and disease resistanc.</title>
        <authorList>
            <person name="Yuan L."/>
        </authorList>
    </citation>
    <scope>NUCLEOTIDE SEQUENCE [LARGE SCALE GENOMIC DNA]</scope>
    <source>
        <strain evidence="2">ZHUSHIDOU_FW_LH</strain>
        <tissue evidence="2">Leaf</tissue>
    </source>
</reference>
<protein>
    <submittedName>
        <fullName evidence="2">Uncharacterized protein</fullName>
    </submittedName>
</protein>
<keyword evidence="3" id="KW-1185">Reference proteome</keyword>
<evidence type="ECO:0000313" key="3">
    <source>
        <dbReference type="Proteomes" id="UP001372338"/>
    </source>
</evidence>
<accession>A0AAN9EGW4</accession>
<gene>
    <name evidence="2" type="ORF">RIF29_29534</name>
</gene>
<dbReference type="Gene3D" id="3.60.10.10">
    <property type="entry name" value="Endonuclease/exonuclease/phosphatase"/>
    <property type="match status" value="1"/>
</dbReference>
<dbReference type="EMBL" id="JAYWIO010000006">
    <property type="protein sequence ID" value="KAK7256100.1"/>
    <property type="molecule type" value="Genomic_DNA"/>
</dbReference>
<proteinExistence type="predicted"/>
<sequence>MKPKTGRAGQNSKLEETMNNSTHDSNIRSRCRVHYRDTESIPERLWSTEKIGSFLQRVKKKAIADVVRKNGIYFLVVQEKKMEVVDRSSCSRLWSDDDFDWDFVPSTGRSGGLISMWRSSSFSKSNTVHGSGFLIIQRTWVAGSCSCIVVNVYSPCDLVDKIHLWQQLLLVKQQFV</sequence>
<name>A0AAN9EGW4_CROPI</name>
<comment type="caution">
    <text evidence="2">The sequence shown here is derived from an EMBL/GenBank/DDBJ whole genome shotgun (WGS) entry which is preliminary data.</text>
</comment>